<dbReference type="PRINTS" id="PR00409">
    <property type="entry name" value="PHDIOXRDTASE"/>
</dbReference>
<dbReference type="Gene3D" id="2.40.30.10">
    <property type="entry name" value="Translation factors"/>
    <property type="match status" value="1"/>
</dbReference>
<evidence type="ECO:0000259" key="10">
    <source>
        <dbReference type="PROSITE" id="PS51085"/>
    </source>
</evidence>
<dbReference type="Pfam" id="PF22290">
    <property type="entry name" value="DmmA-like_N"/>
    <property type="match status" value="1"/>
</dbReference>
<feature type="domain" description="2Fe-2S ferredoxin-type" evidence="10">
    <location>
        <begin position="228"/>
        <end position="317"/>
    </location>
</feature>
<dbReference type="KEGG" id="msg:MSMEI_4054"/>
<dbReference type="GO" id="GO:0018620">
    <property type="term" value="F:phthalate 4,5-dioxygenase activity"/>
    <property type="evidence" value="ECO:0007669"/>
    <property type="project" value="UniProtKB-EC"/>
</dbReference>
<dbReference type="CDD" id="cd00207">
    <property type="entry name" value="fer2"/>
    <property type="match status" value="1"/>
</dbReference>
<dbReference type="PANTHER" id="PTHR47354:SF1">
    <property type="entry name" value="CARNITINE MONOOXYGENASE REDUCTASE SUBUNIT"/>
    <property type="match status" value="1"/>
</dbReference>
<dbReference type="SUPFAM" id="SSF54292">
    <property type="entry name" value="2Fe-2S ferredoxin-like"/>
    <property type="match status" value="1"/>
</dbReference>
<name>I7G4H1_MYCS2</name>
<feature type="domain" description="FAD-binding FR-type" evidence="11">
    <location>
        <begin position="1"/>
        <end position="102"/>
    </location>
</feature>
<evidence type="ECO:0000256" key="5">
    <source>
        <dbReference type="ARBA" id="ARBA00022714"/>
    </source>
</evidence>
<dbReference type="AlphaFoldDB" id="I7G4H1"/>
<evidence type="ECO:0000256" key="2">
    <source>
        <dbReference type="ARBA" id="ARBA00001974"/>
    </source>
</evidence>
<dbReference type="Gene3D" id="3.40.50.80">
    <property type="entry name" value="Nucleotide-binding domain of ferredoxin-NADP reductase (FNR) module"/>
    <property type="match status" value="1"/>
</dbReference>
<sequence>MSMNLTVSGRRDVATGVIELVLRRDDGQALAVWAPGAHIDFIVGPGVVRQYSLCGSPADRAHYRIAVLREEAGRGGSVAIHADAHIGSSFEVAGPRNNFALEPADSYLFIAGGIGITPIIPMVSAAVASDADWRLLYGGRQRTSMAYAEELEQLGPRVSIRPQDVDGLLDLDAVLSRCVAGTLIYCCGPEPLLAAVEDRCERRQLMSSLRLERFQARQPVVGGVDTDFEVELGSTGQVLSVPADRSILDVLRDYGIDVMSSCEEGVCGSCEIPVCSGIPDHRDSILTDEEREAGDRMMVCVSRSRSARLCLDVKPGEPR</sequence>
<dbReference type="SUPFAM" id="SSF63380">
    <property type="entry name" value="Riboflavin synthase domain-like"/>
    <property type="match status" value="1"/>
</dbReference>
<keyword evidence="6" id="KW-0479">Metal-binding</keyword>
<dbReference type="Gene3D" id="3.10.20.30">
    <property type="match status" value="1"/>
</dbReference>
<dbReference type="InterPro" id="IPR006058">
    <property type="entry name" value="2Fe2S_fd_BS"/>
</dbReference>
<dbReference type="PROSITE" id="PS51085">
    <property type="entry name" value="2FE2S_FER_2"/>
    <property type="match status" value="1"/>
</dbReference>
<evidence type="ECO:0000256" key="9">
    <source>
        <dbReference type="ARBA" id="ARBA00023014"/>
    </source>
</evidence>
<evidence type="ECO:0000256" key="6">
    <source>
        <dbReference type="ARBA" id="ARBA00022723"/>
    </source>
</evidence>
<keyword evidence="8" id="KW-0408">Iron</keyword>
<protein>
    <submittedName>
        <fullName evidence="12">Iron-sulfur oxidoreductase</fullName>
        <ecNumber evidence="12">1.14.12.7</ecNumber>
    </submittedName>
</protein>
<dbReference type="InterPro" id="IPR012675">
    <property type="entry name" value="Beta-grasp_dom_sf"/>
</dbReference>
<dbReference type="InterPro" id="IPR050415">
    <property type="entry name" value="MRET"/>
</dbReference>
<dbReference type="GO" id="GO:0046872">
    <property type="term" value="F:metal ion binding"/>
    <property type="evidence" value="ECO:0007669"/>
    <property type="project" value="UniProtKB-KW"/>
</dbReference>
<dbReference type="CDD" id="cd06185">
    <property type="entry name" value="PDR_like"/>
    <property type="match status" value="1"/>
</dbReference>
<evidence type="ECO:0000259" key="11">
    <source>
        <dbReference type="PROSITE" id="PS51384"/>
    </source>
</evidence>
<keyword evidence="9" id="KW-0411">Iron-sulfur</keyword>
<dbReference type="PANTHER" id="PTHR47354">
    <property type="entry name" value="NADH OXIDOREDUCTASE HCR"/>
    <property type="match status" value="1"/>
</dbReference>
<dbReference type="InterPro" id="IPR017938">
    <property type="entry name" value="Riboflavin_synthase-like_b-brl"/>
</dbReference>
<accession>I7G4H1</accession>
<reference evidence="12 13" key="1">
    <citation type="journal article" date="2007" name="Genome Biol.">
        <title>Interrupted coding sequences in Mycobacterium smegmatis: authentic mutations or sequencing errors?</title>
        <authorList>
            <person name="Deshayes C."/>
            <person name="Perrodou E."/>
            <person name="Gallien S."/>
            <person name="Euphrasie D."/>
            <person name="Schaeffer C."/>
            <person name="Van-Dorsselaer A."/>
            <person name="Poch O."/>
            <person name="Lecompte O."/>
            <person name="Reyrat J.M."/>
        </authorList>
    </citation>
    <scope>NUCLEOTIDE SEQUENCE [LARGE SCALE GENOMIC DNA]</scope>
    <source>
        <strain evidence="13">ATCC 700084 / mc(2)155</strain>
    </source>
</reference>
<evidence type="ECO:0000256" key="4">
    <source>
        <dbReference type="ARBA" id="ARBA00022643"/>
    </source>
</evidence>
<keyword evidence="4" id="KW-0288">FMN</keyword>
<reference evidence="12 13" key="2">
    <citation type="journal article" date="2009" name="Genome Res.">
        <title>Ortho-proteogenomics: multiple proteomes investigation through orthology and a new MS-based protocol.</title>
        <authorList>
            <person name="Gallien S."/>
            <person name="Perrodou E."/>
            <person name="Carapito C."/>
            <person name="Deshayes C."/>
            <person name="Reyrat J.M."/>
            <person name="Van Dorsselaer A."/>
            <person name="Poch O."/>
            <person name="Schaeffer C."/>
            <person name="Lecompte O."/>
        </authorList>
    </citation>
    <scope>NUCLEOTIDE SEQUENCE [LARGE SCALE GENOMIC DNA]</scope>
    <source>
        <strain evidence="13">ATCC 700084 / mc(2)155</strain>
    </source>
</reference>
<gene>
    <name evidence="12" type="ordered locus">MSMEI_4054</name>
</gene>
<dbReference type="PROSITE" id="PS51384">
    <property type="entry name" value="FAD_FR"/>
    <property type="match status" value="1"/>
</dbReference>
<organism evidence="12 13">
    <name type="scientific">Mycolicibacterium smegmatis (strain ATCC 700084 / mc(2)155)</name>
    <name type="common">Mycobacterium smegmatis</name>
    <dbReference type="NCBI Taxonomy" id="246196"/>
    <lineage>
        <taxon>Bacteria</taxon>
        <taxon>Bacillati</taxon>
        <taxon>Actinomycetota</taxon>
        <taxon>Actinomycetes</taxon>
        <taxon>Mycobacteriales</taxon>
        <taxon>Mycobacteriaceae</taxon>
        <taxon>Mycolicibacterium</taxon>
    </lineage>
</organism>
<keyword evidence="7 12" id="KW-0560">Oxidoreductase</keyword>
<dbReference type="Proteomes" id="UP000006158">
    <property type="component" value="Chromosome"/>
</dbReference>
<dbReference type="GO" id="GO:0051537">
    <property type="term" value="F:2 iron, 2 sulfur cluster binding"/>
    <property type="evidence" value="ECO:0007669"/>
    <property type="project" value="UniProtKB-KW"/>
</dbReference>
<dbReference type="EMBL" id="CP001663">
    <property type="protein sequence ID" value="AFP40512.1"/>
    <property type="molecule type" value="Genomic_DNA"/>
</dbReference>
<comment type="cofactor">
    <cofactor evidence="1">
        <name>FMN</name>
        <dbReference type="ChEBI" id="CHEBI:58210"/>
    </cofactor>
</comment>
<proteinExistence type="predicted"/>
<dbReference type="InterPro" id="IPR039261">
    <property type="entry name" value="FNR_nucleotide-bd"/>
</dbReference>
<dbReference type="InterPro" id="IPR036010">
    <property type="entry name" value="2Fe-2S_ferredoxin-like_sf"/>
</dbReference>
<dbReference type="InterPro" id="IPR017927">
    <property type="entry name" value="FAD-bd_FR_type"/>
</dbReference>
<keyword evidence="5" id="KW-0001">2Fe-2S</keyword>
<dbReference type="InterPro" id="IPR001041">
    <property type="entry name" value="2Fe-2S_ferredoxin-type"/>
</dbReference>
<dbReference type="Pfam" id="PF00111">
    <property type="entry name" value="Fer2"/>
    <property type="match status" value="1"/>
</dbReference>
<dbReference type="PATRIC" id="fig|246196.56.peg.4153"/>
<evidence type="ECO:0000256" key="3">
    <source>
        <dbReference type="ARBA" id="ARBA00022630"/>
    </source>
</evidence>
<dbReference type="PROSITE" id="PS00197">
    <property type="entry name" value="2FE2S_FER_1"/>
    <property type="match status" value="1"/>
</dbReference>
<dbReference type="InterPro" id="IPR054582">
    <property type="entry name" value="DmmA-like_N"/>
</dbReference>
<keyword evidence="3" id="KW-0285">Flavoprotein</keyword>
<dbReference type="EC" id="1.14.12.7" evidence="12"/>
<evidence type="ECO:0000256" key="1">
    <source>
        <dbReference type="ARBA" id="ARBA00001917"/>
    </source>
</evidence>
<evidence type="ECO:0000313" key="13">
    <source>
        <dbReference type="Proteomes" id="UP000006158"/>
    </source>
</evidence>
<evidence type="ECO:0000256" key="8">
    <source>
        <dbReference type="ARBA" id="ARBA00023004"/>
    </source>
</evidence>
<evidence type="ECO:0000256" key="7">
    <source>
        <dbReference type="ARBA" id="ARBA00023002"/>
    </source>
</evidence>
<dbReference type="SUPFAM" id="SSF52343">
    <property type="entry name" value="Ferredoxin reductase-like, C-terminal NADP-linked domain"/>
    <property type="match status" value="1"/>
</dbReference>
<evidence type="ECO:0000313" key="12">
    <source>
        <dbReference type="EMBL" id="AFP40512.1"/>
    </source>
</evidence>
<comment type="cofactor">
    <cofactor evidence="2">
        <name>FAD</name>
        <dbReference type="ChEBI" id="CHEBI:57692"/>
    </cofactor>
</comment>